<name>A0A2B4R3F1_STYPI</name>
<dbReference type="GO" id="GO:0003676">
    <property type="term" value="F:nucleic acid binding"/>
    <property type="evidence" value="ECO:0007669"/>
    <property type="project" value="InterPro"/>
</dbReference>
<proteinExistence type="predicted"/>
<dbReference type="AlphaFoldDB" id="A0A2B4R3F1"/>
<dbReference type="EMBL" id="LSMT01002830">
    <property type="protein sequence ID" value="PFX11323.1"/>
    <property type="molecule type" value="Genomic_DNA"/>
</dbReference>
<keyword evidence="3" id="KW-1185">Reference proteome</keyword>
<evidence type="ECO:0000313" key="3">
    <source>
        <dbReference type="Proteomes" id="UP000225706"/>
    </source>
</evidence>
<feature type="compositionally biased region" description="Basic and acidic residues" evidence="1">
    <location>
        <begin position="1"/>
        <end position="29"/>
    </location>
</feature>
<organism evidence="2 3">
    <name type="scientific">Stylophora pistillata</name>
    <name type="common">Smooth cauliflower coral</name>
    <dbReference type="NCBI Taxonomy" id="50429"/>
    <lineage>
        <taxon>Eukaryota</taxon>
        <taxon>Metazoa</taxon>
        <taxon>Cnidaria</taxon>
        <taxon>Anthozoa</taxon>
        <taxon>Hexacorallia</taxon>
        <taxon>Scleractinia</taxon>
        <taxon>Astrocoeniina</taxon>
        <taxon>Pocilloporidae</taxon>
        <taxon>Stylophora</taxon>
    </lineage>
</organism>
<gene>
    <name evidence="2" type="ORF">AWC38_SpisGene25013</name>
</gene>
<dbReference type="Proteomes" id="UP000225706">
    <property type="component" value="Unassembled WGS sequence"/>
</dbReference>
<dbReference type="STRING" id="50429.A0A2B4R3F1"/>
<reference evidence="3" key="1">
    <citation type="journal article" date="2017" name="bioRxiv">
        <title>Comparative analysis of the genomes of Stylophora pistillata and Acropora digitifera provides evidence for extensive differences between species of corals.</title>
        <authorList>
            <person name="Voolstra C.R."/>
            <person name="Li Y."/>
            <person name="Liew Y.J."/>
            <person name="Baumgarten S."/>
            <person name="Zoccola D."/>
            <person name="Flot J.-F."/>
            <person name="Tambutte S."/>
            <person name="Allemand D."/>
            <person name="Aranda M."/>
        </authorList>
    </citation>
    <scope>NUCLEOTIDE SEQUENCE [LARGE SCALE GENOMIC DNA]</scope>
</reference>
<comment type="caution">
    <text evidence="2">The sequence shown here is derived from an EMBL/GenBank/DDBJ whole genome shotgun (WGS) entry which is preliminary data.</text>
</comment>
<protein>
    <recommendedName>
        <fullName evidence="4">Integrase catalytic domain-containing protein</fullName>
    </recommendedName>
</protein>
<dbReference type="SUPFAM" id="SSF53098">
    <property type="entry name" value="Ribonuclease H-like"/>
    <property type="match status" value="1"/>
</dbReference>
<dbReference type="OrthoDB" id="10066543at2759"/>
<dbReference type="InterPro" id="IPR036397">
    <property type="entry name" value="RNaseH_sf"/>
</dbReference>
<evidence type="ECO:0000313" key="2">
    <source>
        <dbReference type="EMBL" id="PFX11323.1"/>
    </source>
</evidence>
<dbReference type="Gene3D" id="3.30.420.10">
    <property type="entry name" value="Ribonuclease H-like superfamily/Ribonuclease H"/>
    <property type="match status" value="1"/>
</dbReference>
<evidence type="ECO:0000256" key="1">
    <source>
        <dbReference type="SAM" id="MobiDB-lite"/>
    </source>
</evidence>
<sequence>MAKDAPSREPKSHARDEEGKETGKRDYHMYDNAGKPTSNCDQAKSSCHQYQLETEPNKLLKLEPINTCTCQTGEEIREWERECNMCKRRRGKATTQIMAPIPGIRFRFTFRPFAQTAMDYVGPFATVQGRGVRRQKRWLCLITSLSFRPVHLEVAFGLDPDSFLNAFTRFTSRRGVLKEMVSDCETNFVGAANELKELVSELDQDKTQQSGAHQGVKWNFNPSVAPHFGGIHDVMIISAKKAIYGVIGTSNVTDEELITAAVAAESLLNSRPLTYHLANPQDIVPLAPNHFLHGQQGG</sequence>
<evidence type="ECO:0008006" key="4">
    <source>
        <dbReference type="Google" id="ProtNLM"/>
    </source>
</evidence>
<dbReference type="InterPro" id="IPR012337">
    <property type="entry name" value="RNaseH-like_sf"/>
</dbReference>
<feature type="region of interest" description="Disordered" evidence="1">
    <location>
        <begin position="1"/>
        <end position="41"/>
    </location>
</feature>
<dbReference type="PANTHER" id="PTHR47331">
    <property type="entry name" value="PHD-TYPE DOMAIN-CONTAINING PROTEIN"/>
    <property type="match status" value="1"/>
</dbReference>
<dbReference type="PANTHER" id="PTHR47331:SF1">
    <property type="entry name" value="GAG-LIKE PROTEIN"/>
    <property type="match status" value="1"/>
</dbReference>
<accession>A0A2B4R3F1</accession>